<gene>
    <name evidence="4" type="ORF">LV85_02200</name>
</gene>
<dbReference type="PANTHER" id="PTHR36509">
    <property type="entry name" value="BLL3101 PROTEIN"/>
    <property type="match status" value="1"/>
</dbReference>
<dbReference type="PROSITE" id="PS51257">
    <property type="entry name" value="PROKAR_LIPOPROTEIN"/>
    <property type="match status" value="1"/>
</dbReference>
<dbReference type="SUPFAM" id="SSF160935">
    <property type="entry name" value="VPA0735-like"/>
    <property type="match status" value="1"/>
</dbReference>
<dbReference type="Gene3D" id="2.60.40.1610">
    <property type="entry name" value="Domain of unknown function DUF1254"/>
    <property type="match status" value="1"/>
</dbReference>
<proteinExistence type="predicted"/>
<comment type="caution">
    <text evidence="4">The sequence shown here is derived from an EMBL/GenBank/DDBJ whole genome shotgun (WGS) entry which is preliminary data.</text>
</comment>
<accession>A0A2W7R1D6</accession>
<name>A0A2W7R1D6_9BACT</name>
<keyword evidence="5" id="KW-1185">Reference proteome</keyword>
<dbReference type="AlphaFoldDB" id="A0A2W7R1D6"/>
<evidence type="ECO:0008006" key="6">
    <source>
        <dbReference type="Google" id="ProtNLM"/>
    </source>
</evidence>
<dbReference type="Gene3D" id="2.60.120.600">
    <property type="entry name" value="Domain of unknown function DUF1214, C-terminal domain"/>
    <property type="match status" value="1"/>
</dbReference>
<evidence type="ECO:0000256" key="1">
    <source>
        <dbReference type="SAM" id="SignalP"/>
    </source>
</evidence>
<dbReference type="Proteomes" id="UP000248882">
    <property type="component" value="Unassembled WGS sequence"/>
</dbReference>
<feature type="signal peptide" evidence="1">
    <location>
        <begin position="1"/>
        <end position="21"/>
    </location>
</feature>
<keyword evidence="1" id="KW-0732">Signal</keyword>
<dbReference type="PANTHER" id="PTHR36509:SF2">
    <property type="entry name" value="BLL3101 PROTEIN"/>
    <property type="match status" value="1"/>
</dbReference>
<reference evidence="4 5" key="1">
    <citation type="submission" date="2018-06" db="EMBL/GenBank/DDBJ databases">
        <title>Genomic Encyclopedia of Archaeal and Bacterial Type Strains, Phase II (KMG-II): from individual species to whole genera.</title>
        <authorList>
            <person name="Goeker M."/>
        </authorList>
    </citation>
    <scope>NUCLEOTIDE SEQUENCE [LARGE SCALE GENOMIC DNA]</scope>
    <source>
        <strain evidence="4 5">DSM 19830</strain>
    </source>
</reference>
<dbReference type="Pfam" id="PF06863">
    <property type="entry name" value="DUF1254"/>
    <property type="match status" value="1"/>
</dbReference>
<feature type="domain" description="DUF1254" evidence="3">
    <location>
        <begin position="74"/>
        <end position="205"/>
    </location>
</feature>
<feature type="domain" description="DUF1214" evidence="2">
    <location>
        <begin position="344"/>
        <end position="456"/>
    </location>
</feature>
<dbReference type="InterPro" id="IPR037050">
    <property type="entry name" value="DUF1254_sf"/>
</dbReference>
<dbReference type="Pfam" id="PF06742">
    <property type="entry name" value="DUF1214"/>
    <property type="match status" value="1"/>
</dbReference>
<sequence>MNKVFPIVLILLIAFSCSQNNNTTTDISSEIPLDSITAITKEAYIYGFPMVDNYRIQYDYYEDNTSSEFKAPWNHLGNIARVFTPKDIAVQTPNSDTPYSWSGLDLRAEPIVLTVPEVEANRYYSIQFIDAYTFNFDYLGTRTSGNKAGSYLVAGPNWHGDIPEGISRVVKSETNLISAVYRTQLFNPGDLEKVKKIQAAYKMEPLSSFLNTEDAVATSKIDFIKPLTPEEQKSSLEFFTIMNFALQFAPTNSSETELMARFAKIGVGAGKVFDVQKLAPEVQEAMKKGIQEAWTVDFASIKKKMDEGKITSGDVFGTREFLKNDYLKRMAAAVLGIYGNSKEEAMYPFYAVDSDGNKLDATTNKYTLHFAEGELPPVNAFWSLTMYKLPESLLVENPINRYLLNSPMLPSFAKGKDGSITLYLQNESPGKDKEANWLPAPKGPFVTIMRLYWPKEAALDGSWKRPALNKVNN</sequence>
<dbReference type="InterPro" id="IPR010679">
    <property type="entry name" value="DUF1254"/>
</dbReference>
<dbReference type="InterPro" id="IPR010621">
    <property type="entry name" value="DUF1214"/>
</dbReference>
<evidence type="ECO:0000313" key="4">
    <source>
        <dbReference type="EMBL" id="PZX52050.1"/>
    </source>
</evidence>
<evidence type="ECO:0000313" key="5">
    <source>
        <dbReference type="Proteomes" id="UP000248882"/>
    </source>
</evidence>
<dbReference type="OrthoDB" id="40820at2"/>
<feature type="chain" id="PRO_5016169627" description="Cell envelope protein" evidence="1">
    <location>
        <begin position="22"/>
        <end position="473"/>
    </location>
</feature>
<dbReference type="InterPro" id="IPR037049">
    <property type="entry name" value="DUF1214_C_sf"/>
</dbReference>
<organism evidence="4 5">
    <name type="scientific">Algoriphagus chordae</name>
    <dbReference type="NCBI Taxonomy" id="237019"/>
    <lineage>
        <taxon>Bacteria</taxon>
        <taxon>Pseudomonadati</taxon>
        <taxon>Bacteroidota</taxon>
        <taxon>Cytophagia</taxon>
        <taxon>Cytophagales</taxon>
        <taxon>Cyclobacteriaceae</taxon>
        <taxon>Algoriphagus</taxon>
    </lineage>
</organism>
<protein>
    <recommendedName>
        <fullName evidence="6">Cell envelope protein</fullName>
    </recommendedName>
</protein>
<dbReference type="RefSeq" id="WP_111319255.1">
    <property type="nucleotide sequence ID" value="NZ_QKZT01000008.1"/>
</dbReference>
<evidence type="ECO:0000259" key="2">
    <source>
        <dbReference type="Pfam" id="PF06742"/>
    </source>
</evidence>
<evidence type="ECO:0000259" key="3">
    <source>
        <dbReference type="Pfam" id="PF06863"/>
    </source>
</evidence>
<dbReference type="EMBL" id="QKZT01000008">
    <property type="protein sequence ID" value="PZX52050.1"/>
    <property type="molecule type" value="Genomic_DNA"/>
</dbReference>